<keyword evidence="7 11" id="KW-0326">Glycosidase</keyword>
<dbReference type="RefSeq" id="WP_112259776.1">
    <property type="nucleotide sequence ID" value="NZ_QMIG01000024.1"/>
</dbReference>
<sequence length="468" mass="51845">MSTNLRDRFPDDFIWGSATASYQIEGAAKEGGRGPSIWDTFSHTPGKTLNGDTGDVACDHYHRLNEDLGHIADLGLDAYRFSIAWPRVQPSGIGPLNQEGVDFYERLVDGLLERGVQPVATLYHWDLPQELEDAGGWPARDTAYRFAEYAEHMARVLGDRVHTWTTLNEPWCSAYLGYASGVHAPGRTEPASALAAVHHLNLAHGLAGRAIRAELPGARLSVTLNLHVVRPVDPGSESDVEAVRRIDAIANRAFLGPQLDAAYPQDLLDDTAHVTDWSFVHDGDTDMACVPLDILGVNYYSTKQVRLWDGSGDPSANDGHGNAAGSPWVAADDIEFVRPPGPYTAMGWDIDPSGMTELLLRLHREYPELPLMITENGAAFDDVVSDDGAVHDARRVDYVRDHIAAVADARDAGADMRGYFLWSLMDNFEWSYGYDRRFGIIRVNYETGERMWKDSAYWYRDLIAGRAT</sequence>
<feature type="binding site" evidence="10">
    <location>
        <begin position="429"/>
        <end position="430"/>
    </location>
    <ligand>
        <name>substrate</name>
    </ligand>
</feature>
<dbReference type="Pfam" id="PF00232">
    <property type="entry name" value="Glyco_hydro_1"/>
    <property type="match status" value="1"/>
</dbReference>
<dbReference type="InterPro" id="IPR001360">
    <property type="entry name" value="Glyco_hydro_1"/>
</dbReference>
<keyword evidence="6" id="KW-0119">Carbohydrate metabolism</keyword>
<evidence type="ECO:0000256" key="3">
    <source>
        <dbReference type="ARBA" id="ARBA00012744"/>
    </source>
</evidence>
<dbReference type="Proteomes" id="UP000250462">
    <property type="component" value="Unassembled WGS sequence"/>
</dbReference>
<dbReference type="PRINTS" id="PR00131">
    <property type="entry name" value="GLHYDRLASE1"/>
</dbReference>
<dbReference type="SUPFAM" id="SSF51445">
    <property type="entry name" value="(Trans)glycosidases"/>
    <property type="match status" value="1"/>
</dbReference>
<reference evidence="12 13" key="1">
    <citation type="submission" date="2018-06" db="EMBL/GenBank/DDBJ databases">
        <title>Phytoactinopolyspora halophila sp. nov., a novel halophilic actinomycete isolated from a saline soil in China.</title>
        <authorList>
            <person name="Tang S.-K."/>
        </authorList>
    </citation>
    <scope>NUCLEOTIDE SEQUENCE [LARGE SCALE GENOMIC DNA]</scope>
    <source>
        <strain evidence="12 13">YIM 96934</strain>
    </source>
</reference>
<evidence type="ECO:0000256" key="9">
    <source>
        <dbReference type="PIRSR" id="PIRSR617736-1"/>
    </source>
</evidence>
<gene>
    <name evidence="12" type="ORF">DPM12_18150</name>
</gene>
<name>A0A329QK03_9ACTN</name>
<proteinExistence type="inferred from homology"/>
<dbReference type="Gene3D" id="3.20.20.80">
    <property type="entry name" value="Glycosidases"/>
    <property type="match status" value="1"/>
</dbReference>
<feature type="binding site" evidence="10">
    <location>
        <position position="300"/>
    </location>
    <ligand>
        <name>substrate</name>
    </ligand>
</feature>
<feature type="active site" description="Nucleophile" evidence="9">
    <location>
        <position position="375"/>
    </location>
</feature>
<feature type="binding site" evidence="10">
    <location>
        <position position="124"/>
    </location>
    <ligand>
        <name>substrate</name>
    </ligand>
</feature>
<feature type="binding site" evidence="10">
    <location>
        <position position="422"/>
    </location>
    <ligand>
        <name>substrate</name>
    </ligand>
</feature>
<dbReference type="AlphaFoldDB" id="A0A329QK03"/>
<dbReference type="GO" id="GO:0030245">
    <property type="term" value="P:cellulose catabolic process"/>
    <property type="evidence" value="ECO:0007669"/>
    <property type="project" value="UniProtKB-KW"/>
</dbReference>
<evidence type="ECO:0000256" key="1">
    <source>
        <dbReference type="ARBA" id="ARBA00000448"/>
    </source>
</evidence>
<feature type="binding site" evidence="10">
    <location>
        <position position="23"/>
    </location>
    <ligand>
        <name>substrate</name>
    </ligand>
</feature>
<evidence type="ECO:0000313" key="13">
    <source>
        <dbReference type="Proteomes" id="UP000250462"/>
    </source>
</evidence>
<dbReference type="GO" id="GO:0005829">
    <property type="term" value="C:cytosol"/>
    <property type="evidence" value="ECO:0007669"/>
    <property type="project" value="TreeGrafter"/>
</dbReference>
<evidence type="ECO:0000256" key="7">
    <source>
        <dbReference type="ARBA" id="ARBA00023295"/>
    </source>
</evidence>
<dbReference type="PANTHER" id="PTHR10353">
    <property type="entry name" value="GLYCOSYL HYDROLASE"/>
    <property type="match status" value="1"/>
</dbReference>
<dbReference type="FunFam" id="3.20.20.80:FF:000004">
    <property type="entry name" value="Beta-glucosidase 6-phospho-beta-glucosidase"/>
    <property type="match status" value="1"/>
</dbReference>
<comment type="caution">
    <text evidence="12">The sequence shown here is derived from an EMBL/GenBank/DDBJ whole genome shotgun (WGS) entry which is preliminary data.</text>
</comment>
<evidence type="ECO:0000256" key="5">
    <source>
        <dbReference type="ARBA" id="ARBA00023001"/>
    </source>
</evidence>
<protein>
    <recommendedName>
        <fullName evidence="3 11">Beta-glucosidase</fullName>
        <ecNumber evidence="3 11">3.2.1.21</ecNumber>
    </recommendedName>
</protein>
<evidence type="ECO:0000256" key="4">
    <source>
        <dbReference type="ARBA" id="ARBA00022801"/>
    </source>
</evidence>
<evidence type="ECO:0000256" key="11">
    <source>
        <dbReference type="RuleBase" id="RU361175"/>
    </source>
</evidence>
<accession>A0A329QK03</accession>
<dbReference type="InterPro" id="IPR017736">
    <property type="entry name" value="Glyco_hydro_1_beta-glucosidase"/>
</dbReference>
<keyword evidence="5" id="KW-0136">Cellulose degradation</keyword>
<keyword evidence="8" id="KW-0624">Polysaccharide degradation</keyword>
<feature type="binding site" evidence="10">
    <location>
        <position position="168"/>
    </location>
    <ligand>
        <name>substrate</name>
    </ligand>
</feature>
<comment type="similarity">
    <text evidence="2 11">Belongs to the glycosyl hydrolase 1 family.</text>
</comment>
<evidence type="ECO:0000256" key="10">
    <source>
        <dbReference type="PIRSR" id="PIRSR617736-2"/>
    </source>
</evidence>
<keyword evidence="13" id="KW-1185">Reference proteome</keyword>
<comment type="catalytic activity">
    <reaction evidence="1 11">
        <text>Hydrolysis of terminal, non-reducing beta-D-glucosyl residues with release of beta-D-glucose.</text>
        <dbReference type="EC" id="3.2.1.21"/>
    </reaction>
</comment>
<dbReference type="PANTHER" id="PTHR10353:SF36">
    <property type="entry name" value="LP05116P"/>
    <property type="match status" value="1"/>
</dbReference>
<dbReference type="GO" id="GO:0008422">
    <property type="term" value="F:beta-glucosidase activity"/>
    <property type="evidence" value="ECO:0007669"/>
    <property type="project" value="UniProtKB-EC"/>
</dbReference>
<feature type="active site" description="Proton donor" evidence="9">
    <location>
        <position position="169"/>
    </location>
</feature>
<evidence type="ECO:0000256" key="2">
    <source>
        <dbReference type="ARBA" id="ARBA00010838"/>
    </source>
</evidence>
<evidence type="ECO:0000313" key="12">
    <source>
        <dbReference type="EMBL" id="RAW10828.1"/>
    </source>
</evidence>
<evidence type="ECO:0000256" key="6">
    <source>
        <dbReference type="ARBA" id="ARBA00023277"/>
    </source>
</evidence>
<keyword evidence="4 11" id="KW-0378">Hydrolase</keyword>
<dbReference type="EC" id="3.2.1.21" evidence="3 11"/>
<dbReference type="EMBL" id="QMIG01000024">
    <property type="protein sequence ID" value="RAW10828.1"/>
    <property type="molecule type" value="Genomic_DNA"/>
</dbReference>
<dbReference type="PROSITE" id="PS00653">
    <property type="entry name" value="GLYCOSYL_HYDROL_F1_2"/>
    <property type="match status" value="1"/>
</dbReference>
<dbReference type="NCBIfam" id="TIGR03356">
    <property type="entry name" value="BGL"/>
    <property type="match status" value="1"/>
</dbReference>
<dbReference type="InterPro" id="IPR017853">
    <property type="entry name" value="GH"/>
</dbReference>
<dbReference type="InterPro" id="IPR033132">
    <property type="entry name" value="GH_1_N_CS"/>
</dbReference>
<organism evidence="12 13">
    <name type="scientific">Phytoactinopolyspora halophila</name>
    <dbReference type="NCBI Taxonomy" id="1981511"/>
    <lineage>
        <taxon>Bacteria</taxon>
        <taxon>Bacillati</taxon>
        <taxon>Actinomycetota</taxon>
        <taxon>Actinomycetes</taxon>
        <taxon>Jiangellales</taxon>
        <taxon>Jiangellaceae</taxon>
        <taxon>Phytoactinopolyspora</taxon>
    </lineage>
</organism>
<dbReference type="OrthoDB" id="3182512at2"/>
<evidence type="ECO:0000256" key="8">
    <source>
        <dbReference type="ARBA" id="ARBA00023326"/>
    </source>
</evidence>